<dbReference type="OrthoDB" id="4789881at2759"/>
<reference evidence="2 3" key="1">
    <citation type="submission" date="2016-03" db="EMBL/GenBank/DDBJ databases">
        <title>Comparative genomics of Pseudogymnoascus destructans, the fungus causing white-nose syndrome of bats.</title>
        <authorList>
            <person name="Palmer J.M."/>
            <person name="Drees K.P."/>
            <person name="Foster J.T."/>
            <person name="Lindner D.L."/>
        </authorList>
    </citation>
    <scope>NUCLEOTIDE SEQUENCE [LARGE SCALE GENOMIC DNA]</scope>
    <source>
        <strain evidence="2 3">UAMH 10579</strain>
    </source>
</reference>
<dbReference type="EMBL" id="KV460222">
    <property type="protein sequence ID" value="OBT97446.1"/>
    <property type="molecule type" value="Genomic_DNA"/>
</dbReference>
<evidence type="ECO:0008006" key="4">
    <source>
        <dbReference type="Google" id="ProtNLM"/>
    </source>
</evidence>
<organism evidence="2 3">
    <name type="scientific">Pseudogymnoascus verrucosus</name>
    <dbReference type="NCBI Taxonomy" id="342668"/>
    <lineage>
        <taxon>Eukaryota</taxon>
        <taxon>Fungi</taxon>
        <taxon>Dikarya</taxon>
        <taxon>Ascomycota</taxon>
        <taxon>Pezizomycotina</taxon>
        <taxon>Leotiomycetes</taxon>
        <taxon>Thelebolales</taxon>
        <taxon>Thelebolaceae</taxon>
        <taxon>Pseudogymnoascus</taxon>
    </lineage>
</organism>
<keyword evidence="1" id="KW-0732">Signal</keyword>
<evidence type="ECO:0000313" key="3">
    <source>
        <dbReference type="Proteomes" id="UP000091956"/>
    </source>
</evidence>
<reference evidence="3" key="2">
    <citation type="journal article" date="2018" name="Nat. Commun.">
        <title>Extreme sensitivity to ultraviolet light in the fungal pathogen causing white-nose syndrome of bats.</title>
        <authorList>
            <person name="Palmer J.M."/>
            <person name="Drees K.P."/>
            <person name="Foster J.T."/>
            <person name="Lindner D.L."/>
        </authorList>
    </citation>
    <scope>NUCLEOTIDE SEQUENCE [LARGE SCALE GENOMIC DNA]</scope>
    <source>
        <strain evidence="3">UAMH 10579</strain>
    </source>
</reference>
<accession>A0A1B8GNP8</accession>
<gene>
    <name evidence="2" type="ORF">VE01_04415</name>
</gene>
<protein>
    <recommendedName>
        <fullName evidence="4">Secreted protein</fullName>
    </recommendedName>
</protein>
<evidence type="ECO:0000256" key="1">
    <source>
        <dbReference type="SAM" id="SignalP"/>
    </source>
</evidence>
<sequence length="180" mass="19316">MISLKQALITAMAVVAVVATPVAITETAALAKDSIADGPAFQSPNLPNNILARGGTGCSQGTCPDYNAGVDLIYQWTVIPQPGVGGAPPIPLVTMGYHGRWNHCDKCGRVSSSGDGCFSFTGCGVKQDVCIDTKNGRMHRIYKDTGRKKCWAIKYHNLGECGFVKQTNIWEPTNEIPCNW</sequence>
<feature type="chain" id="PRO_5008608783" description="Secreted protein" evidence="1">
    <location>
        <begin position="20"/>
        <end position="180"/>
    </location>
</feature>
<name>A0A1B8GNP8_9PEZI</name>
<proteinExistence type="predicted"/>
<dbReference type="Proteomes" id="UP000091956">
    <property type="component" value="Unassembled WGS sequence"/>
</dbReference>
<dbReference type="AlphaFoldDB" id="A0A1B8GNP8"/>
<dbReference type="RefSeq" id="XP_018131179.1">
    <property type="nucleotide sequence ID" value="XM_018273889.2"/>
</dbReference>
<dbReference type="GeneID" id="28837801"/>
<feature type="signal peptide" evidence="1">
    <location>
        <begin position="1"/>
        <end position="19"/>
    </location>
</feature>
<keyword evidence="3" id="KW-1185">Reference proteome</keyword>
<evidence type="ECO:0000313" key="2">
    <source>
        <dbReference type="EMBL" id="OBT97446.1"/>
    </source>
</evidence>